<dbReference type="AlphaFoldDB" id="A0A5C1QIX8"/>
<reference evidence="1 2" key="1">
    <citation type="submission" date="2019-02" db="EMBL/GenBank/DDBJ databases">
        <title>Complete Genome Sequence and Methylome Analysis of free living Spirochaetas.</title>
        <authorList>
            <person name="Fomenkov A."/>
            <person name="Dubinina G."/>
            <person name="Leshcheva N."/>
            <person name="Mikheeva N."/>
            <person name="Grabovich M."/>
            <person name="Vincze T."/>
            <person name="Roberts R.J."/>
        </authorList>
    </citation>
    <scope>NUCLEOTIDE SEQUENCE [LARGE SCALE GENOMIC DNA]</scope>
    <source>
        <strain evidence="1 2">K2</strain>
    </source>
</reference>
<dbReference type="OrthoDB" id="368244at2"/>
<dbReference type="PROSITE" id="PS51257">
    <property type="entry name" value="PROKAR_LIPOPROTEIN"/>
    <property type="match status" value="1"/>
</dbReference>
<protein>
    <submittedName>
        <fullName evidence="1">Uncharacterized protein</fullName>
    </submittedName>
</protein>
<accession>A0A5C1QIX8</accession>
<evidence type="ECO:0000313" key="2">
    <source>
        <dbReference type="Proteomes" id="UP000324209"/>
    </source>
</evidence>
<keyword evidence="2" id="KW-1185">Reference proteome</keyword>
<name>A0A5C1QIX8_9SPIO</name>
<dbReference type="EMBL" id="CP036150">
    <property type="protein sequence ID" value="QEN06514.1"/>
    <property type="molecule type" value="Genomic_DNA"/>
</dbReference>
<dbReference type="KEGG" id="ock:EXM22_00345"/>
<sequence length="279" mass="32061">MKKIVLPFLLILMLMFGSCLTLPEGSDFSLGDKLGDSIASSLGLNDLAVEMQALQFYALYFSYAFYGGYSYETGFAEGQGLRWRYTTKGDDGSLNSTEYERVFLKDLGDNSSWWRLEVEAQEDTMVYEYLVNAESEFLKIRFKDPETGEIVEYIPEVEDEMAEDEEMTLSDEEYPEEVEGDISEEEYESYNNYEYIQVSKGEEKITVPAGTFKAEHMVSEVKDDTDKEHPIDLQSDWWIAETVPGGVVKYIWKDNTRDDEMNSVLVDILDGQTTRMNSY</sequence>
<dbReference type="Gene3D" id="2.40.360.20">
    <property type="match status" value="1"/>
</dbReference>
<dbReference type="Proteomes" id="UP000324209">
    <property type="component" value="Chromosome"/>
</dbReference>
<proteinExistence type="predicted"/>
<organism evidence="1 2">
    <name type="scientific">Oceanispirochaeta crateris</name>
    <dbReference type="NCBI Taxonomy" id="2518645"/>
    <lineage>
        <taxon>Bacteria</taxon>
        <taxon>Pseudomonadati</taxon>
        <taxon>Spirochaetota</taxon>
        <taxon>Spirochaetia</taxon>
        <taxon>Spirochaetales</taxon>
        <taxon>Spirochaetaceae</taxon>
        <taxon>Oceanispirochaeta</taxon>
    </lineage>
</organism>
<dbReference type="RefSeq" id="WP_149484597.1">
    <property type="nucleotide sequence ID" value="NZ_CP036150.1"/>
</dbReference>
<evidence type="ECO:0000313" key="1">
    <source>
        <dbReference type="EMBL" id="QEN06514.1"/>
    </source>
</evidence>
<gene>
    <name evidence="1" type="ORF">EXM22_00345</name>
</gene>